<comment type="caution">
    <text evidence="1">The sequence shown here is derived from an EMBL/GenBank/DDBJ whole genome shotgun (WGS) entry which is preliminary data.</text>
</comment>
<name>A0ACC3SCL8_9PEZI</name>
<reference evidence="1" key="1">
    <citation type="submission" date="2024-02" db="EMBL/GenBank/DDBJ databases">
        <title>Metagenome Assembled Genome of Zalaria obscura JY119.</title>
        <authorList>
            <person name="Vighnesh L."/>
            <person name="Jagadeeshwari U."/>
            <person name="Venkata Ramana C."/>
            <person name="Sasikala C."/>
        </authorList>
    </citation>
    <scope>NUCLEOTIDE SEQUENCE</scope>
    <source>
        <strain evidence="1">JY119</strain>
    </source>
</reference>
<dbReference type="Proteomes" id="UP001320706">
    <property type="component" value="Unassembled WGS sequence"/>
</dbReference>
<sequence>MSKAPTPSRLMFLSQLKDINTGDKIRFLGCLHSVDSYDVPSATLILEHNFPADSGHKVVAQVDIEQLLDSVKHDDIQVGSWINIVAYVGKRVKTSNLNRNRSSRSKQFTARKETPKEAITIVNAKALMLWSAGAIKLDAYESSLQQYQQASEG</sequence>
<gene>
    <name evidence="1" type="ORF">M8818_004253</name>
</gene>
<proteinExistence type="predicted"/>
<dbReference type="EMBL" id="JAMKPW020000021">
    <property type="protein sequence ID" value="KAK8207599.1"/>
    <property type="molecule type" value="Genomic_DNA"/>
</dbReference>
<evidence type="ECO:0000313" key="1">
    <source>
        <dbReference type="EMBL" id="KAK8207599.1"/>
    </source>
</evidence>
<keyword evidence="2" id="KW-1185">Reference proteome</keyword>
<evidence type="ECO:0000313" key="2">
    <source>
        <dbReference type="Proteomes" id="UP001320706"/>
    </source>
</evidence>
<organism evidence="1 2">
    <name type="scientific">Zalaria obscura</name>
    <dbReference type="NCBI Taxonomy" id="2024903"/>
    <lineage>
        <taxon>Eukaryota</taxon>
        <taxon>Fungi</taxon>
        <taxon>Dikarya</taxon>
        <taxon>Ascomycota</taxon>
        <taxon>Pezizomycotina</taxon>
        <taxon>Dothideomycetes</taxon>
        <taxon>Dothideomycetidae</taxon>
        <taxon>Dothideales</taxon>
        <taxon>Zalariaceae</taxon>
        <taxon>Zalaria</taxon>
    </lineage>
</organism>
<accession>A0ACC3SCL8</accession>
<protein>
    <submittedName>
        <fullName evidence="1">Uncharacterized protein</fullName>
    </submittedName>
</protein>